<sequence length="227" mass="26451">MAQQQVEEYKKRMEAEEREIDGESIGSQDTEYADSEEEYEQEYEEGEEVSDSEELFPTPPRPSPIPEEEPQPTTLKRKRREPSTKQLNTKKRRETMGGLFSKKNDEQQTEKPAKIARKRTAETSKTSDQPNASEVALQRPKRRSRANPSRLLENPVPKEIVDLRSSILELLCAIDKIAKHHPEKRISIRNRTRESITRHLHYERDEAKLDRMKTDAAKLLDLWKASN</sequence>
<dbReference type="KEGG" id="vg:12978914"/>
<feature type="region of interest" description="Disordered" evidence="1">
    <location>
        <begin position="1"/>
        <end position="151"/>
    </location>
</feature>
<dbReference type="Proteomes" id="UP000107383">
    <property type="component" value="Segment"/>
</dbReference>
<organism evidence="2 3">
    <name type="scientific">Goose adenovirus 4</name>
    <dbReference type="NCBI Taxonomy" id="1193422"/>
    <lineage>
        <taxon>Viruses</taxon>
        <taxon>Varidnaviria</taxon>
        <taxon>Bamfordvirae</taxon>
        <taxon>Preplasmiviricota</taxon>
        <taxon>Polisuviricotina</taxon>
        <taxon>Pharingeaviricetes</taxon>
        <taxon>Rowavirales</taxon>
        <taxon>Adenoviridae</taxon>
        <taxon>Aviadenovirus</taxon>
        <taxon>Aviadenovirus anseris</taxon>
        <taxon>Goose aviadenovirus A</taxon>
    </lineage>
</organism>
<protein>
    <submittedName>
        <fullName evidence="2">Protein 33K</fullName>
    </submittedName>
</protein>
<feature type="compositionally biased region" description="Acidic residues" evidence="1">
    <location>
        <begin position="31"/>
        <end position="54"/>
    </location>
</feature>
<gene>
    <name evidence="2" type="primary">33K</name>
</gene>
<evidence type="ECO:0000313" key="3">
    <source>
        <dbReference type="Proteomes" id="UP000107383"/>
    </source>
</evidence>
<dbReference type="GeneID" id="12978914"/>
<proteinExistence type="predicted"/>
<reference evidence="2 3" key="1">
    <citation type="journal article" date="2010" name="Acta Vet. Hung.">
        <title>Hepatitis and hydropericardium syndrome associated with adenovirus infection in goslings.</title>
        <authorList>
            <person name="Ivanics E."/>
            <person name="Palya V."/>
            <person name="Markos B."/>
            <person name="Dan A."/>
            <person name="Ursu K."/>
            <person name="Harrach B."/>
            <person name="Kajan G."/>
            <person name="Glavits R."/>
        </authorList>
    </citation>
    <scope>NUCLEOTIDE SEQUENCE [LARGE SCALE GENOMIC DNA]</scope>
    <source>
        <strain evidence="2">P29</strain>
    </source>
</reference>
<dbReference type="OrthoDB" id="23378at10239"/>
<dbReference type="RefSeq" id="YP_006383568.1">
    <property type="nucleotide sequence ID" value="NC_017979.1"/>
</dbReference>
<feature type="compositionally biased region" description="Polar residues" evidence="1">
    <location>
        <begin position="123"/>
        <end position="132"/>
    </location>
</feature>
<dbReference type="EMBL" id="JF510462">
    <property type="protein sequence ID" value="AFC40579.1"/>
    <property type="molecule type" value="Genomic_DNA"/>
</dbReference>
<evidence type="ECO:0000256" key="1">
    <source>
        <dbReference type="SAM" id="MobiDB-lite"/>
    </source>
</evidence>
<reference evidence="2 3" key="2">
    <citation type="journal article" date="2012" name="J. Gen. Virol.">
        <title>Genome sequence of a waterfowl aviadenovirus, goose adenovirus 4.</title>
        <authorList>
            <person name="Kajan G.L."/>
            <person name="Davison A.J."/>
            <person name="Palya V."/>
            <person name="Harrach B."/>
            <person name="Benko M."/>
        </authorList>
    </citation>
    <scope>NUCLEOTIDE SEQUENCE [LARGE SCALE GENOMIC DNA]</scope>
    <source>
        <strain evidence="2">P29</strain>
    </source>
</reference>
<keyword evidence="3" id="KW-1185">Reference proteome</keyword>
<accession>I3PMN9</accession>
<feature type="compositionally biased region" description="Basic and acidic residues" evidence="1">
    <location>
        <begin position="102"/>
        <end position="113"/>
    </location>
</feature>
<evidence type="ECO:0000313" key="2">
    <source>
        <dbReference type="EMBL" id="AFC40579.1"/>
    </source>
</evidence>
<name>I3PMN9_9ADEN</name>